<accession>A0ABZ3DAR0</accession>
<dbReference type="Gene3D" id="1.10.3230.20">
    <property type="entry name" value="P22 tail accessory factor (Gp4)"/>
    <property type="match status" value="2"/>
</dbReference>
<dbReference type="Proteomes" id="UP001449795">
    <property type="component" value="Chromosome"/>
</dbReference>
<name>A0ABZ3DAR0_9PROT</name>
<protein>
    <submittedName>
        <fullName evidence="1">Uncharacterized protein</fullName>
    </submittedName>
</protein>
<dbReference type="Pfam" id="PF24175">
    <property type="entry name" value="SU10_adaptor"/>
    <property type="match status" value="1"/>
</dbReference>
<proteinExistence type="predicted"/>
<organism evidence="1 2">
    <name type="scientific">Nguyenibacter vanlangensis</name>
    <dbReference type="NCBI Taxonomy" id="1216886"/>
    <lineage>
        <taxon>Bacteria</taxon>
        <taxon>Pseudomonadati</taxon>
        <taxon>Pseudomonadota</taxon>
        <taxon>Alphaproteobacteria</taxon>
        <taxon>Acetobacterales</taxon>
        <taxon>Acetobacteraceae</taxon>
        <taxon>Nguyenibacter</taxon>
    </lineage>
</organism>
<dbReference type="InterPro" id="IPR056209">
    <property type="entry name" value="SU10_adaptor"/>
</dbReference>
<dbReference type="EMBL" id="CP152276">
    <property type="protein sequence ID" value="XAE44903.1"/>
    <property type="molecule type" value="Genomic_DNA"/>
</dbReference>
<sequence>MTTSGTAGWNPGTVSIVNGALRLIGAIASGETPPDNEFQDALDALNGLIKAWQVSGVHVWTQTEATVFLQPGQARYVIGVAGTDHASETYAATRSSASAAAGAAVLSVVSAAGLSVGDTIGVALDSGAVFWSAIASVAGSSVTLTGALPSQASAGAQVVAYAAPFARPLRVIGARAVTLATGVETPLIPMSRLDYANLSGKTVPNGPPAQYFYDPQLGSGVLSLFPAPSNGLTAVTFTCQRPLQDVANAANTADVPQEWVSALRFALAVELAPEYDCPAPRFEMLKAMAAEKFAGVQKWDVEGEGTTSSAFAQPVYQIIAGALRLCGGCAPQNLPTWGQVENARYSLNAVIQGWQANGIHVWTQTEMTQALTVGQAQYTVASPRPLRVVGMRLVSASGTETPLIPMSRLDYANLSGKTVQGVPVQFFYDPQVDSGIISLYPAPADATATVHFTAQRQLLGVQTLNDDLDFPPEWLDALRLTLAWRLSAEYGTPPEIAQALKVQADEALAVVQRWDVEAQGTTTYPFGQPLYQMIAGALRLCGAVGPQDVPRLGLVENAFTALNAMVQAWQASGIHVWAEEDVTVFLQPGQIRYLLGGATADNAAATAGTGLTWLAATAVAGASGVTLADAAGIAAGSMLGVWLDAGTVFWTSVTAVAGAVLSLAAPLPSQASGGAMAASYAAALVRPLRMPAGRRLVLAAQGAQPIEVPLVPMSRIDYANLPNKATPGTVTQFFYDPQLGSGVLNVWPAPSDARCALRFTAQRPLTTFAGLESAPDFPDEWLAALRWNLAAELWPEYNGSARPGGNPGQYALLKQEAAAKLLMAQGWDREPQSVLFGAGMGPAGRSG</sequence>
<keyword evidence="2" id="KW-1185">Reference proteome</keyword>
<dbReference type="RefSeq" id="WP_342630092.1">
    <property type="nucleotide sequence ID" value="NZ_CP152276.1"/>
</dbReference>
<evidence type="ECO:0000313" key="1">
    <source>
        <dbReference type="EMBL" id="XAE44903.1"/>
    </source>
</evidence>
<evidence type="ECO:0000313" key="2">
    <source>
        <dbReference type="Proteomes" id="UP001449795"/>
    </source>
</evidence>
<dbReference type="InterPro" id="IPR038258">
    <property type="entry name" value="Gp4_sf"/>
</dbReference>
<gene>
    <name evidence="1" type="ORF">AAC691_11010</name>
</gene>
<reference evidence="1 2" key="1">
    <citation type="submission" date="2024-04" db="EMBL/GenBank/DDBJ databases">
        <title>Complete genome sequence of Nguyenibacter vanlangesis HBCM-1154, a strain capable of nitrogen fixation, IAA production, and phosphorus solubilization isolated from sugarcane soil.</title>
        <authorList>
            <person name="MY HANH P."/>
        </authorList>
    </citation>
    <scope>NUCLEOTIDE SEQUENCE [LARGE SCALE GENOMIC DNA]</scope>
    <source>
        <strain evidence="1 2">HBCM 1154</strain>
    </source>
</reference>